<proteinExistence type="predicted"/>
<gene>
    <name evidence="1" type="ORF">A4X13_0g7712</name>
</gene>
<dbReference type="PANTHER" id="PTHR43558">
    <property type="entry name" value="REDUCTASE, PUTATIVE (AFU_ORTHOLOGUE AFUA_3G10540)-RELATED"/>
    <property type="match status" value="1"/>
</dbReference>
<sequence length="471" mass="51460">MYKIRRIHSGAIYGVKMFDDLRTDTAHVRSLEAWKGAFKVFSKGILAGLDFSNVFIAGGSVLATLSEEDTGVFDTRLNNSDIDIFLYGLTDEEASKKVEDIAHALRTNITSFDERYYIERGVGVISFVPYQSSAGRKVQMVLRLAANPAEILAGFDFDQVCMGYDGTNVWMSLRGVRALCTGYTATMGALSSTFAARIIKYGSRGYGVTVGLPENDGRNIDKLNAKCSALQDVIKQRYTALPWYRTSNYKVLYHNTKGQAASLWTHSFSAMSALAGLWAVAHASGRIPELMAEVGSTQSMYGAYEGADRVMTGYPADAWTEVLQGIVPKFKKGPLRKARSIWKAGSSVMSMGALKTVVCCVVAAAPGVCGRAALVALHDNPTLKDRNGTKYEVCAWQIGAGNMWQPPTGLAAHVHQFLVRAAMLTAWTCWKLVSGAPWLKMNYGLALLRAQHLSLSPATSTDQDFTEWIAM</sequence>
<comment type="caution">
    <text evidence="1">The sequence shown here is derived from an EMBL/GenBank/DDBJ whole genome shotgun (WGS) entry which is preliminary data.</text>
</comment>
<dbReference type="Proteomes" id="UP000077521">
    <property type="component" value="Unassembled WGS sequence"/>
</dbReference>
<evidence type="ECO:0000313" key="2">
    <source>
        <dbReference type="Proteomes" id="UP000077521"/>
    </source>
</evidence>
<name>A0A8T8SI52_9BASI</name>
<dbReference type="InterPro" id="IPR053354">
    <property type="entry name" value="MGDG_epimerase"/>
</dbReference>
<evidence type="ECO:0000313" key="1">
    <source>
        <dbReference type="EMBL" id="KAE8240590.1"/>
    </source>
</evidence>
<protein>
    <submittedName>
        <fullName evidence="1">Uncharacterized protein</fullName>
    </submittedName>
</protein>
<organism evidence="1 2">
    <name type="scientific">Tilletia indica</name>
    <dbReference type="NCBI Taxonomy" id="43049"/>
    <lineage>
        <taxon>Eukaryota</taxon>
        <taxon>Fungi</taxon>
        <taxon>Dikarya</taxon>
        <taxon>Basidiomycota</taxon>
        <taxon>Ustilaginomycotina</taxon>
        <taxon>Exobasidiomycetes</taxon>
        <taxon>Tilletiales</taxon>
        <taxon>Tilletiaceae</taxon>
        <taxon>Tilletia</taxon>
    </lineage>
</organism>
<accession>A0A8T8SI52</accession>
<dbReference type="EMBL" id="LWDF02001042">
    <property type="protein sequence ID" value="KAE8240590.1"/>
    <property type="molecule type" value="Genomic_DNA"/>
</dbReference>
<dbReference type="AlphaFoldDB" id="A0A8T8SI52"/>
<reference evidence="1" key="1">
    <citation type="submission" date="2016-04" db="EMBL/GenBank/DDBJ databases">
        <authorList>
            <person name="Nguyen H.D."/>
            <person name="Samba Siva P."/>
            <person name="Cullis J."/>
            <person name="Levesque C.A."/>
            <person name="Hambleton S."/>
        </authorList>
    </citation>
    <scope>NUCLEOTIDE SEQUENCE</scope>
    <source>
        <strain evidence="1">DAOMC 236416</strain>
    </source>
</reference>
<keyword evidence="2" id="KW-1185">Reference proteome</keyword>
<dbReference type="PANTHER" id="PTHR43558:SF6">
    <property type="entry name" value="REDUCTASE, PUTATIVE (AFU_ORTHOLOGUE AFUA_3G10540)-RELATED"/>
    <property type="match status" value="1"/>
</dbReference>
<reference evidence="1" key="2">
    <citation type="journal article" date="2019" name="IMA Fungus">
        <title>Genome sequencing and comparison of five Tilletia species to identify candidate genes for the detection of regulated species infecting wheat.</title>
        <authorList>
            <person name="Nguyen H.D.T."/>
            <person name="Sultana T."/>
            <person name="Kesanakurti P."/>
            <person name="Hambleton S."/>
        </authorList>
    </citation>
    <scope>NUCLEOTIDE SEQUENCE</scope>
    <source>
        <strain evidence="1">DAOMC 236416</strain>
    </source>
</reference>